<proteinExistence type="predicted"/>
<sequence>MSKIQLWAIYSASPDTHERAKSIYETYLKSYLPNFIHVVFVIADTITYTESDAEQPDASYVRRTEGDSSTYFFQDARTLFVHSKKPEIELFRALAIQFPDAGGCLKCDDTILPNLLQIRGLLEYMGNGGIDCIGKTTEPSYHDPMYYLSMKVMTLFQDQDQDQDLTNILTKNNIQISSYETLYCDDISNIHRCSVHQSSPKPTIFVGVDSGLGNQMFKIASAYGIAKQNNRNMVAIAYDCHCTHTNNPYAYYSTIFRGIPHIRENRVMVTNLYQEPQRDCWVYNPDILKNQEEDIRLGGYFQNDRYFREYKDEISKMFLRQEMLNDLSSRFPDAKNSYFIHIRRGDYLMNQNYWIDMDKYYSTAIQYILTKNPYAHFYVFSNDLPFCKQWHVLKYSSEESIQLMWDPAPKKPPLNITFVENLGDVESLYLMVLCRLGGICANSTFSWWGGYLNDNPEKIITIPKRWFNDSTYPFQEIFYEGVITFES</sequence>
<evidence type="ECO:0008006" key="4">
    <source>
        <dbReference type="Google" id="ProtNLM"/>
    </source>
</evidence>
<dbReference type="GO" id="GO:0005975">
    <property type="term" value="P:carbohydrate metabolic process"/>
    <property type="evidence" value="ECO:0007669"/>
    <property type="project" value="InterPro"/>
</dbReference>
<reference evidence="3" key="1">
    <citation type="journal article" date="2020" name="Nature">
        <title>Giant virus diversity and host interactions through global metagenomics.</title>
        <authorList>
            <person name="Schulz F."/>
            <person name="Roux S."/>
            <person name="Paez-Espino D."/>
            <person name="Jungbluth S."/>
            <person name="Walsh D.A."/>
            <person name="Denef V.J."/>
            <person name="McMahon K.D."/>
            <person name="Konstantinidis K.T."/>
            <person name="Eloe-Fadrosh E.A."/>
            <person name="Kyrpides N.C."/>
            <person name="Woyke T."/>
        </authorList>
    </citation>
    <scope>NUCLEOTIDE SEQUENCE</scope>
    <source>
        <strain evidence="3">GVMAG-M-3300023184-68</strain>
    </source>
</reference>
<dbReference type="AlphaFoldDB" id="A0A6C0IB55"/>
<keyword evidence="2" id="KW-0808">Transferase</keyword>
<dbReference type="InterPro" id="IPR002516">
    <property type="entry name" value="Glyco_trans_11"/>
</dbReference>
<dbReference type="PANTHER" id="PTHR11927:SF9">
    <property type="entry name" value="L-FUCOSYLTRANSFERASE"/>
    <property type="match status" value="1"/>
</dbReference>
<protein>
    <recommendedName>
        <fullName evidence="4">Alpha-1,2-fucosyltransferase</fullName>
    </recommendedName>
</protein>
<dbReference type="GO" id="GO:0016020">
    <property type="term" value="C:membrane"/>
    <property type="evidence" value="ECO:0007669"/>
    <property type="project" value="InterPro"/>
</dbReference>
<dbReference type="CDD" id="cd11301">
    <property type="entry name" value="Fut1_Fut2_like"/>
    <property type="match status" value="1"/>
</dbReference>
<dbReference type="GO" id="GO:0008107">
    <property type="term" value="F:galactoside 2-alpha-L-fucosyltransferase activity"/>
    <property type="evidence" value="ECO:0007669"/>
    <property type="project" value="InterPro"/>
</dbReference>
<dbReference type="PANTHER" id="PTHR11927">
    <property type="entry name" value="GALACTOSIDE 2-L-FUCOSYLTRANSFERASE"/>
    <property type="match status" value="1"/>
</dbReference>
<evidence type="ECO:0000256" key="1">
    <source>
        <dbReference type="ARBA" id="ARBA00022676"/>
    </source>
</evidence>
<keyword evidence="1" id="KW-0328">Glycosyltransferase</keyword>
<name>A0A6C0IB55_9ZZZZ</name>
<dbReference type="EMBL" id="MN740153">
    <property type="protein sequence ID" value="QHT90271.1"/>
    <property type="molecule type" value="Genomic_DNA"/>
</dbReference>
<evidence type="ECO:0000313" key="3">
    <source>
        <dbReference type="EMBL" id="QHT90271.1"/>
    </source>
</evidence>
<accession>A0A6C0IB55</accession>
<dbReference type="Pfam" id="PF01531">
    <property type="entry name" value="Glyco_transf_11"/>
    <property type="match status" value="1"/>
</dbReference>
<evidence type="ECO:0000256" key="2">
    <source>
        <dbReference type="ARBA" id="ARBA00022679"/>
    </source>
</evidence>
<organism evidence="3">
    <name type="scientific">viral metagenome</name>
    <dbReference type="NCBI Taxonomy" id="1070528"/>
    <lineage>
        <taxon>unclassified sequences</taxon>
        <taxon>metagenomes</taxon>
        <taxon>organismal metagenomes</taxon>
    </lineage>
</organism>